<dbReference type="OrthoDB" id="7814494at2759"/>
<accession>A0A6P4IM58</accession>
<proteinExistence type="predicted"/>
<evidence type="ECO:0000256" key="1">
    <source>
        <dbReference type="SAM" id="MobiDB-lite"/>
    </source>
</evidence>
<feature type="region of interest" description="Disordered" evidence="1">
    <location>
        <begin position="42"/>
        <end position="72"/>
    </location>
</feature>
<sequence>MGYGERVTGWSGNRMQDATFCSCFHVFMAQIIAVINNNKNKMAGQDQDEAKAAAKAADGDGDGDAERVGDKDELKDVDADAISTEFCSINDKL</sequence>
<reference evidence="3" key="1">
    <citation type="submission" date="2025-08" db="UniProtKB">
        <authorList>
            <consortium name="RefSeq"/>
        </authorList>
    </citation>
    <scope>IDENTIFICATION</scope>
    <source>
        <strain evidence="3">14028-0561.14</strain>
        <tissue evidence="3">Whole fly</tissue>
    </source>
</reference>
<dbReference type="AlphaFoldDB" id="A0A6P4IM58"/>
<dbReference type="GeneID" id="108079997"/>
<evidence type="ECO:0000313" key="2">
    <source>
        <dbReference type="Proteomes" id="UP001652661"/>
    </source>
</evidence>
<protein>
    <submittedName>
        <fullName evidence="3">Uncharacterized protein</fullName>
    </submittedName>
</protein>
<keyword evidence="2" id="KW-1185">Reference proteome</keyword>
<gene>
    <name evidence="3" type="primary">LOC108079997</name>
</gene>
<dbReference type="RefSeq" id="XP_017030052.1">
    <property type="nucleotide sequence ID" value="XM_017174563.1"/>
</dbReference>
<organism evidence="2 3">
    <name type="scientific">Drosophila kikkawai</name>
    <name type="common">Fruit fly</name>
    <dbReference type="NCBI Taxonomy" id="30033"/>
    <lineage>
        <taxon>Eukaryota</taxon>
        <taxon>Metazoa</taxon>
        <taxon>Ecdysozoa</taxon>
        <taxon>Arthropoda</taxon>
        <taxon>Hexapoda</taxon>
        <taxon>Insecta</taxon>
        <taxon>Pterygota</taxon>
        <taxon>Neoptera</taxon>
        <taxon>Endopterygota</taxon>
        <taxon>Diptera</taxon>
        <taxon>Brachycera</taxon>
        <taxon>Muscomorpha</taxon>
        <taxon>Ephydroidea</taxon>
        <taxon>Drosophilidae</taxon>
        <taxon>Drosophila</taxon>
        <taxon>Sophophora</taxon>
    </lineage>
</organism>
<evidence type="ECO:0000313" key="3">
    <source>
        <dbReference type="RefSeq" id="XP_017030052.1"/>
    </source>
</evidence>
<name>A0A6P4IM58_DROKI</name>
<dbReference type="Proteomes" id="UP001652661">
    <property type="component" value="Chromosome X"/>
</dbReference>